<evidence type="ECO:0000313" key="4">
    <source>
        <dbReference type="Proteomes" id="UP000321893"/>
    </source>
</evidence>
<dbReference type="Proteomes" id="UP000321893">
    <property type="component" value="Unassembled WGS sequence"/>
</dbReference>
<accession>A0A511DTD4</accession>
<dbReference type="InterPro" id="IPR016064">
    <property type="entry name" value="NAD/diacylglycerol_kinase_sf"/>
</dbReference>
<comment type="caution">
    <text evidence="3">The sequence shown here is derived from an EMBL/GenBank/DDBJ whole genome shotgun (WGS) entry which is preliminary data.</text>
</comment>
<evidence type="ECO:0008006" key="5">
    <source>
        <dbReference type="Google" id="ProtNLM"/>
    </source>
</evidence>
<dbReference type="RefSeq" id="WP_280541959.1">
    <property type="nucleotide sequence ID" value="NZ_BJVK01000008.1"/>
</dbReference>
<dbReference type="InterPro" id="IPR017438">
    <property type="entry name" value="ATP-NAD_kinase_N"/>
</dbReference>
<dbReference type="EMBL" id="BJVK01000008">
    <property type="protein sequence ID" value="GEL28106.1"/>
    <property type="molecule type" value="Genomic_DNA"/>
</dbReference>
<keyword evidence="4" id="KW-1185">Reference proteome</keyword>
<dbReference type="GeneID" id="85733571"/>
<organism evidence="3 4">
    <name type="scientific">Lentilactobacillus kefiri</name>
    <name type="common">Lactobacillus kefiri</name>
    <dbReference type="NCBI Taxonomy" id="33962"/>
    <lineage>
        <taxon>Bacteria</taxon>
        <taxon>Bacillati</taxon>
        <taxon>Bacillota</taxon>
        <taxon>Bacilli</taxon>
        <taxon>Lactobacillales</taxon>
        <taxon>Lactobacillaceae</taxon>
        <taxon>Lentilactobacillus</taxon>
    </lineage>
</organism>
<dbReference type="GO" id="GO:0005524">
    <property type="term" value="F:ATP binding"/>
    <property type="evidence" value="ECO:0007669"/>
    <property type="project" value="UniProtKB-KW"/>
</dbReference>
<dbReference type="SUPFAM" id="SSF111331">
    <property type="entry name" value="NAD kinase/diacylglycerol kinase-like"/>
    <property type="match status" value="1"/>
</dbReference>
<gene>
    <name evidence="3" type="ORF">LKE01_09260</name>
</gene>
<keyword evidence="2" id="KW-0067">ATP-binding</keyword>
<dbReference type="AlphaFoldDB" id="A0A511DTD4"/>
<keyword evidence="1" id="KW-0547">Nucleotide-binding</keyword>
<evidence type="ECO:0000313" key="3">
    <source>
        <dbReference type="EMBL" id="GEL28106.1"/>
    </source>
</evidence>
<name>A0A511DTD4_LENKE</name>
<protein>
    <recommendedName>
        <fullName evidence="5">DAGKc domain-containing protein</fullName>
    </recommendedName>
</protein>
<evidence type="ECO:0000256" key="2">
    <source>
        <dbReference type="ARBA" id="ARBA00022840"/>
    </source>
</evidence>
<evidence type="ECO:0000256" key="1">
    <source>
        <dbReference type="ARBA" id="ARBA00022741"/>
    </source>
</evidence>
<sequence>MKKYLIIYNGNAGTSDNKKIAEQTKLYLEEHGRSAVLSPTQSREDAVSQVKQSVEGFDCLM</sequence>
<dbReference type="STRING" id="1423764.FC95_GL001128"/>
<reference evidence="3" key="1">
    <citation type="submission" date="2019-07" db="EMBL/GenBank/DDBJ databases">
        <title>Whole genome shotgun sequence of Lactobacillus kefiri NBRC 15888.</title>
        <authorList>
            <person name="Hosoyama A."/>
            <person name="Uohara A."/>
            <person name="Ohji S."/>
            <person name="Ichikawa N."/>
        </authorList>
    </citation>
    <scope>NUCLEOTIDE SEQUENCE [LARGE SCALE GENOMIC DNA]</scope>
    <source>
        <strain evidence="3">NBRC 15888</strain>
    </source>
</reference>
<dbReference type="Gene3D" id="3.40.50.10330">
    <property type="entry name" value="Probable inorganic polyphosphate/atp-NAD kinase, domain 1"/>
    <property type="match status" value="1"/>
</dbReference>
<proteinExistence type="predicted"/>